<feature type="compositionally biased region" description="Acidic residues" evidence="8">
    <location>
        <begin position="444"/>
        <end position="459"/>
    </location>
</feature>
<dbReference type="OMA" id="DQCPLII"/>
<proteinExistence type="inferred from homology"/>
<dbReference type="PANTHER" id="PTHR23155:SF1062">
    <property type="entry name" value="OS11G0579400 PROTEIN"/>
    <property type="match status" value="1"/>
</dbReference>
<reference evidence="13" key="1">
    <citation type="submission" date="2013-06" db="EMBL/GenBank/DDBJ databases">
        <authorList>
            <person name="Zhao Q."/>
        </authorList>
    </citation>
    <scope>NUCLEOTIDE SEQUENCE</scope>
    <source>
        <strain evidence="13">cv. W1943</strain>
    </source>
</reference>
<dbReference type="Gene3D" id="3.80.10.10">
    <property type="entry name" value="Ribonuclease Inhibitor"/>
    <property type="match status" value="2"/>
</dbReference>
<dbReference type="STRING" id="4529.A0A0E0RAI8"/>
<feature type="region of interest" description="Disordered" evidence="8">
    <location>
        <begin position="151"/>
        <end position="170"/>
    </location>
</feature>
<feature type="domain" description="Disease resistance N-terminal" evidence="9">
    <location>
        <begin position="9"/>
        <end position="89"/>
    </location>
</feature>
<dbReference type="FunFam" id="1.10.10.10:FF:000322">
    <property type="entry name" value="Probable disease resistance protein At1g63360"/>
    <property type="match status" value="1"/>
</dbReference>
<keyword evidence="6 7" id="KW-0175">Coiled coil</keyword>
<dbReference type="InterPro" id="IPR032675">
    <property type="entry name" value="LRR_dom_sf"/>
</dbReference>
<feature type="compositionally biased region" description="Polar residues" evidence="8">
    <location>
        <begin position="585"/>
        <end position="603"/>
    </location>
</feature>
<dbReference type="PANTHER" id="PTHR23155">
    <property type="entry name" value="DISEASE RESISTANCE PROTEIN RP"/>
    <property type="match status" value="1"/>
</dbReference>
<accession>A0A0E0RAI8</accession>
<dbReference type="Pfam" id="PF18052">
    <property type="entry name" value="Rx_N"/>
    <property type="match status" value="1"/>
</dbReference>
<evidence type="ECO:0000256" key="7">
    <source>
        <dbReference type="SAM" id="Coils"/>
    </source>
</evidence>
<feature type="compositionally biased region" description="Basic and acidic residues" evidence="8">
    <location>
        <begin position="460"/>
        <end position="477"/>
    </location>
</feature>
<evidence type="ECO:0000256" key="5">
    <source>
        <dbReference type="ARBA" id="ARBA00022821"/>
    </source>
</evidence>
<feature type="compositionally biased region" description="Acidic residues" evidence="8">
    <location>
        <begin position="546"/>
        <end position="566"/>
    </location>
</feature>
<dbReference type="Pfam" id="PF23559">
    <property type="entry name" value="WHD_DRP"/>
    <property type="match status" value="1"/>
</dbReference>
<evidence type="ECO:0000259" key="9">
    <source>
        <dbReference type="Pfam" id="PF18052"/>
    </source>
</evidence>
<protein>
    <submittedName>
        <fullName evidence="12">Uncharacterized protein</fullName>
    </submittedName>
</protein>
<evidence type="ECO:0000256" key="3">
    <source>
        <dbReference type="ARBA" id="ARBA00022737"/>
    </source>
</evidence>
<sequence>MTELAAGAVSSLLVVIRNEAVLLGGVRDDVQFIKEEMESMNSFLGHLARSAPQGGEHDEQVRTWMNQVRLLAQDCNNCIDLYLYSGNPEIHRAKGRLRRHLWWVYWSLRKMVAQHRAAIQLRQLKDRARDVGKRRLRYGVEIPATTKAAAPDATGGYVAEDDEEEDEDDREGQFAVATPTLAHHSARWPVFEPPSLDDYVEAKLLEWIGGVPGNAIVTLSIAIVAPDADNKEVLAIAHETLVAPNYYYRRSIMVNVPAVHLDVLPLRPKEVLYYILRELEREEAAGSQKQPTDQGEWEEEDPDPWQDYYKKCGIYRSKKSVLGKIKRNIKKMNIYEKLDKIKSDIREGQHKSNKLLLLQLQKKGADQVDLHVLLQLLVLQSQQDQAKNKAVDTHKLPEWNDNLIEKLAMRLKDHMEADEKTKKLNEQTGVEEETAVRQGGGGEREEDEKDERGDGEEEGKEERRDMEKGGEERKEQQQEEQEKEGRKEEQNETAMMMMMMRRRRRRRTTMMKKNQFIFMKINMNKSYEKCSQRTPAARPRSKINCNDDDDDNEEEEEEDDDDDEEEPIHLHEDQYKQILREVFTKNASSKAQEQDKLNASSKAQEQDKLVAEQATKTAATTLDEERIKQMINEAKQDVLRELRGRETDKNQATGEPDVPPDKNQATGQHAVVLDQNEEAYFEEVEQKIEEIKQELKEQLKIKWIDQCPLFILKFDQMMDESRWEEIRKALSLLKLSADALIFTTGSTEQAKGYSYPPREPIDHCSLVGLYYYTVLELTSKHKNEDNDNAQIFRGILEECEGHEFCMKIFTHADQCPLIILKFDQMMDGSRWEEIRKALSLLELSADALIFTTGSTEQAKGYCYPPREPIDHCSLVGLYYYTVLKLTSKHKNEDNDNAQIFRGILEECEGHEFCMKIFTHAVYANPKRSNEESNEELRKLHSTLQSPKKSFDTIAKKMFMYSYNDLPKEYKSCLLYLAIFPKGQKIRRSTLIARWVAEGLTFKEDWPSSVYQANRCFDALIRRWLVYPDDISATGKIKSCVVGDPVHGFITAIARKQHIVETRLSHHLARHFSIFNDLRLRSSDRIGTFFQGLSRSSRVSLLKVLDLEGCQCFASKNQRYLKDICNKMLLLKYLSLKGTDITQLPKEINCLRELEVLDIRETKVPANATVHVLLLKLKRLLAGASQIDPTPRNFVTNVRIPSRIDKMINIEAQQHDNLEDIGKLCQLRKLGVVIDGKKSHLGSLLKAISDLHASLRSLSITIPTTTLEVTPSSPELQDIASRLKDHPEFLESLSISGAKHLFPLLTKGGNKKLAKVTLSNTPLNQDDLKFFAQLPMLQCVRLRHISCTESVLNFKKDDFKCLKYLLIEGSNLTNITFEDEAACELEKMVLSSTRIESISGVHGLPKFEELELNSSSCGRLLSSCFYNVERIAKLTLRGTLLKQGDLRIIARELNICCLVLLEKSFDISQNQITFEKEEFIWLKLLSVDCSTITKINFITGSAPRLKKIVWSSFTSLSGINNLPRLKELEFNGYSVPNDVEEAIKNKKSINLKHNKP</sequence>
<dbReference type="InterPro" id="IPR044974">
    <property type="entry name" value="Disease_R_plants"/>
</dbReference>
<feature type="domain" description="Disease resistance R13L4/SHOC-2-like LRR" evidence="11">
    <location>
        <begin position="1079"/>
        <end position="1398"/>
    </location>
</feature>
<dbReference type="GO" id="GO:0002758">
    <property type="term" value="P:innate immune response-activating signaling pathway"/>
    <property type="evidence" value="ECO:0007669"/>
    <property type="project" value="UniProtKB-ARBA"/>
</dbReference>
<dbReference type="Pfam" id="PF23598">
    <property type="entry name" value="LRR_14"/>
    <property type="match status" value="1"/>
</dbReference>
<comment type="similarity">
    <text evidence="1">Belongs to the disease resistance NB-LRR family.</text>
</comment>
<evidence type="ECO:0000259" key="11">
    <source>
        <dbReference type="Pfam" id="PF23598"/>
    </source>
</evidence>
<evidence type="ECO:0000256" key="8">
    <source>
        <dbReference type="SAM" id="MobiDB-lite"/>
    </source>
</evidence>
<dbReference type="Gene3D" id="1.10.10.10">
    <property type="entry name" value="Winged helix-like DNA-binding domain superfamily/Winged helix DNA-binding domain"/>
    <property type="match status" value="1"/>
</dbReference>
<dbReference type="InterPro" id="IPR058922">
    <property type="entry name" value="WHD_DRP"/>
</dbReference>
<feature type="compositionally biased region" description="Basic and acidic residues" evidence="8">
    <location>
        <begin position="567"/>
        <end position="583"/>
    </location>
</feature>
<dbReference type="InterPro" id="IPR036388">
    <property type="entry name" value="WH-like_DNA-bd_sf"/>
</dbReference>
<name>A0A0E0RAI8_ORYRU</name>
<dbReference type="Gene3D" id="1.20.5.4130">
    <property type="match status" value="1"/>
</dbReference>
<dbReference type="HOGENOM" id="CLU_000837_7_3_1"/>
<keyword evidence="3" id="KW-0677">Repeat</keyword>
<dbReference type="Gramene" id="ORUFI11G20210.1">
    <property type="protein sequence ID" value="ORUFI11G20210.1"/>
    <property type="gene ID" value="ORUFI11G20210"/>
</dbReference>
<dbReference type="InterPro" id="IPR055414">
    <property type="entry name" value="LRR_R13L4/SHOC2-like"/>
</dbReference>
<dbReference type="GO" id="GO:0042742">
    <property type="term" value="P:defense response to bacterium"/>
    <property type="evidence" value="ECO:0007669"/>
    <property type="project" value="UniProtKB-ARBA"/>
</dbReference>
<keyword evidence="2" id="KW-0433">Leucine-rich repeat</keyword>
<feature type="coiled-coil region" evidence="7">
    <location>
        <begin position="674"/>
        <end position="701"/>
    </location>
</feature>
<dbReference type="CDD" id="cd14798">
    <property type="entry name" value="RX-CC_like"/>
    <property type="match status" value="1"/>
</dbReference>
<organism evidence="12 13">
    <name type="scientific">Oryza rufipogon</name>
    <name type="common">Brownbeard rice</name>
    <name type="synonym">Asian wild rice</name>
    <dbReference type="NCBI Taxonomy" id="4529"/>
    <lineage>
        <taxon>Eukaryota</taxon>
        <taxon>Viridiplantae</taxon>
        <taxon>Streptophyta</taxon>
        <taxon>Embryophyta</taxon>
        <taxon>Tracheophyta</taxon>
        <taxon>Spermatophyta</taxon>
        <taxon>Magnoliopsida</taxon>
        <taxon>Liliopsida</taxon>
        <taxon>Poales</taxon>
        <taxon>Poaceae</taxon>
        <taxon>BOP clade</taxon>
        <taxon>Oryzoideae</taxon>
        <taxon>Oryzeae</taxon>
        <taxon>Oryzinae</taxon>
        <taxon>Oryza</taxon>
    </lineage>
</organism>
<evidence type="ECO:0000256" key="2">
    <source>
        <dbReference type="ARBA" id="ARBA00022614"/>
    </source>
</evidence>
<feature type="domain" description="Disease resistance protein winged helix" evidence="10">
    <location>
        <begin position="978"/>
        <end position="1048"/>
    </location>
</feature>
<evidence type="ECO:0000256" key="1">
    <source>
        <dbReference type="ARBA" id="ARBA00008894"/>
    </source>
</evidence>
<feature type="region of interest" description="Disordered" evidence="8">
    <location>
        <begin position="419"/>
        <end position="493"/>
    </location>
</feature>
<keyword evidence="4" id="KW-0547">Nucleotide-binding</keyword>
<evidence type="ECO:0000256" key="4">
    <source>
        <dbReference type="ARBA" id="ARBA00022741"/>
    </source>
</evidence>
<feature type="region of interest" description="Disordered" evidence="8">
    <location>
        <begin position="526"/>
        <end position="612"/>
    </location>
</feature>
<feature type="compositionally biased region" description="Acidic residues" evidence="8">
    <location>
        <begin position="159"/>
        <end position="170"/>
    </location>
</feature>
<feature type="region of interest" description="Disordered" evidence="8">
    <location>
        <begin position="645"/>
        <end position="665"/>
    </location>
</feature>
<evidence type="ECO:0000313" key="13">
    <source>
        <dbReference type="Proteomes" id="UP000008022"/>
    </source>
</evidence>
<evidence type="ECO:0000259" key="10">
    <source>
        <dbReference type="Pfam" id="PF23559"/>
    </source>
</evidence>
<evidence type="ECO:0000313" key="12">
    <source>
        <dbReference type="EnsemblPlants" id="ORUFI11G20210.1"/>
    </source>
</evidence>
<dbReference type="EnsemblPlants" id="ORUFI11G20210.1">
    <property type="protein sequence ID" value="ORUFI11G20210.1"/>
    <property type="gene ID" value="ORUFI11G20210"/>
</dbReference>
<dbReference type="InterPro" id="IPR041118">
    <property type="entry name" value="Rx_N"/>
</dbReference>
<dbReference type="GO" id="GO:0009626">
    <property type="term" value="P:plant-type hypersensitive response"/>
    <property type="evidence" value="ECO:0007669"/>
    <property type="project" value="UniProtKB-ARBA"/>
</dbReference>
<evidence type="ECO:0000256" key="6">
    <source>
        <dbReference type="ARBA" id="ARBA00023054"/>
    </source>
</evidence>
<keyword evidence="5" id="KW-0611">Plant defense</keyword>
<dbReference type="Proteomes" id="UP000008022">
    <property type="component" value="Unassembled WGS sequence"/>
</dbReference>
<dbReference type="eggNOG" id="KOG4658">
    <property type="taxonomic scope" value="Eukaryota"/>
</dbReference>
<dbReference type="InterPro" id="IPR038005">
    <property type="entry name" value="RX-like_CC"/>
</dbReference>
<keyword evidence="13" id="KW-1185">Reference proteome</keyword>
<dbReference type="SUPFAM" id="SSF52047">
    <property type="entry name" value="RNI-like"/>
    <property type="match status" value="2"/>
</dbReference>
<reference evidence="12" key="2">
    <citation type="submission" date="2015-06" db="UniProtKB">
        <authorList>
            <consortium name="EnsemblPlants"/>
        </authorList>
    </citation>
    <scope>IDENTIFICATION</scope>
</reference>
<dbReference type="GO" id="GO:0000166">
    <property type="term" value="F:nucleotide binding"/>
    <property type="evidence" value="ECO:0007669"/>
    <property type="project" value="UniProtKB-KW"/>
</dbReference>